<keyword evidence="3" id="KW-1133">Transmembrane helix</keyword>
<organism evidence="4 5">
    <name type="scientific">Natranaerobius thermophilus (strain ATCC BAA-1301 / DSM 18059 / JW/NM-WN-LF)</name>
    <dbReference type="NCBI Taxonomy" id="457570"/>
    <lineage>
        <taxon>Bacteria</taxon>
        <taxon>Bacillati</taxon>
        <taxon>Bacillota</taxon>
        <taxon>Clostridia</taxon>
        <taxon>Natranaerobiales</taxon>
        <taxon>Natranaerobiaceae</taxon>
        <taxon>Natranaerobius</taxon>
    </lineage>
</organism>
<keyword evidence="3" id="KW-0812">Transmembrane</keyword>
<keyword evidence="5" id="KW-1185">Reference proteome</keyword>
<dbReference type="HOGENOM" id="CLU_1382833_0_0_9"/>
<dbReference type="PANTHER" id="PTHR46652">
    <property type="entry name" value="LEUCINE-RICH REPEAT AND IQ DOMAIN-CONTAINING PROTEIN 1-RELATED"/>
    <property type="match status" value="1"/>
</dbReference>
<evidence type="ECO:0000256" key="1">
    <source>
        <dbReference type="ARBA" id="ARBA00022614"/>
    </source>
</evidence>
<evidence type="ECO:0000313" key="5">
    <source>
        <dbReference type="Proteomes" id="UP000001683"/>
    </source>
</evidence>
<reference evidence="4 5" key="2">
    <citation type="journal article" date="2011" name="J. Bacteriol.">
        <title>Complete genome sequence of the anaerobic, halophilic alkalithermophile Natranaerobius thermophilus JW/NM-WN-LF.</title>
        <authorList>
            <person name="Zhao B."/>
            <person name="Mesbah N.M."/>
            <person name="Dalin E."/>
            <person name="Goodwin L."/>
            <person name="Nolan M."/>
            <person name="Pitluck S."/>
            <person name="Chertkov O."/>
            <person name="Brettin T.S."/>
            <person name="Han J."/>
            <person name="Larimer F.W."/>
            <person name="Land M.L."/>
            <person name="Hauser L."/>
            <person name="Kyrpides N."/>
            <person name="Wiegel J."/>
        </authorList>
    </citation>
    <scope>NUCLEOTIDE SEQUENCE [LARGE SCALE GENOMIC DNA]</scope>
    <source>
        <strain evidence="5">ATCC BAA-1301 / DSM 18059 / JW/NM-WN-LF</strain>
    </source>
</reference>
<proteinExistence type="predicted"/>
<dbReference type="InterPro" id="IPR050836">
    <property type="entry name" value="SDS22/Internalin_LRR"/>
</dbReference>
<dbReference type="SMART" id="SM00365">
    <property type="entry name" value="LRR_SD22"/>
    <property type="match status" value="2"/>
</dbReference>
<dbReference type="InterPro" id="IPR001611">
    <property type="entry name" value="Leu-rich_rpt"/>
</dbReference>
<dbReference type="Proteomes" id="UP000001683">
    <property type="component" value="Chromosome"/>
</dbReference>
<keyword evidence="3" id="KW-0472">Membrane</keyword>
<feature type="transmembrane region" description="Helical" evidence="3">
    <location>
        <begin position="12"/>
        <end position="30"/>
    </location>
</feature>
<name>B2A1W7_NATTJ</name>
<dbReference type="InterPro" id="IPR025875">
    <property type="entry name" value="Leu-rich_rpt_4"/>
</dbReference>
<evidence type="ECO:0000313" key="4">
    <source>
        <dbReference type="EMBL" id="ACB86164.1"/>
    </source>
</evidence>
<dbReference type="InParanoid" id="B2A1W7"/>
<evidence type="ECO:0000256" key="3">
    <source>
        <dbReference type="SAM" id="Phobius"/>
    </source>
</evidence>
<dbReference type="EMBL" id="CP001034">
    <property type="protein sequence ID" value="ACB86164.1"/>
    <property type="molecule type" value="Genomic_DNA"/>
</dbReference>
<sequence length="197" mass="22871">MARYQLPRYQKIIAGVIVLFVLAIVLDYYFDDDIVRISDPELREHIRRELNKEPYMTVLSIGDDIKPKDMEELTTIGIAGVEADNIKNLEGIEYATNLEELYLPWNKIKDLSPLSELEDLKELDLQNNNIEDITPIGDLQNLEKLNLFGNEVKDIKPLLELDNLEKVVLENNNLDLDDEETKKVIKELDDRNVEVKY</sequence>
<dbReference type="InterPro" id="IPR032675">
    <property type="entry name" value="LRR_dom_sf"/>
</dbReference>
<dbReference type="eggNOG" id="COG4886">
    <property type="taxonomic scope" value="Bacteria"/>
</dbReference>
<keyword evidence="1" id="KW-0433">Leucine-rich repeat</keyword>
<dbReference type="SUPFAM" id="SSF52075">
    <property type="entry name" value="Outer arm dynein light chain 1"/>
    <property type="match status" value="1"/>
</dbReference>
<evidence type="ECO:0008006" key="6">
    <source>
        <dbReference type="Google" id="ProtNLM"/>
    </source>
</evidence>
<protein>
    <recommendedName>
        <fullName evidence="6">Leucine-rich repeat protein</fullName>
    </recommendedName>
</protein>
<evidence type="ECO:0000256" key="2">
    <source>
        <dbReference type="ARBA" id="ARBA00022737"/>
    </source>
</evidence>
<reference evidence="4 5" key="1">
    <citation type="submission" date="2008-04" db="EMBL/GenBank/DDBJ databases">
        <title>Complete sequence of chromosome of Natranaerobius thermophilus JW/NM-WN-LF.</title>
        <authorList>
            <consortium name="US DOE Joint Genome Institute"/>
            <person name="Copeland A."/>
            <person name="Lucas S."/>
            <person name="Lapidus A."/>
            <person name="Glavina del Rio T."/>
            <person name="Dalin E."/>
            <person name="Tice H."/>
            <person name="Bruce D."/>
            <person name="Goodwin L."/>
            <person name="Pitluck S."/>
            <person name="Chertkov O."/>
            <person name="Brettin T."/>
            <person name="Detter J.C."/>
            <person name="Han C."/>
            <person name="Kuske C.R."/>
            <person name="Schmutz J."/>
            <person name="Larimer F."/>
            <person name="Land M."/>
            <person name="Hauser L."/>
            <person name="Kyrpides N."/>
            <person name="Lykidis A."/>
            <person name="Mesbah N.M."/>
            <person name="Wiegel J."/>
        </authorList>
    </citation>
    <scope>NUCLEOTIDE SEQUENCE [LARGE SCALE GENOMIC DNA]</scope>
    <source>
        <strain evidence="5">ATCC BAA-1301 / DSM 18059 / JW/NM-WN-LF</strain>
    </source>
</reference>
<dbReference type="PANTHER" id="PTHR46652:SF3">
    <property type="entry name" value="LEUCINE-RICH REPEAT-CONTAINING PROTEIN 9"/>
    <property type="match status" value="1"/>
</dbReference>
<dbReference type="OrthoDB" id="1750969at2"/>
<gene>
    <name evidence="4" type="ordered locus">Nther_2608</name>
</gene>
<dbReference type="PROSITE" id="PS51450">
    <property type="entry name" value="LRR"/>
    <property type="match status" value="3"/>
</dbReference>
<dbReference type="Pfam" id="PF12799">
    <property type="entry name" value="LRR_4"/>
    <property type="match status" value="1"/>
</dbReference>
<dbReference type="RefSeq" id="WP_012449004.1">
    <property type="nucleotide sequence ID" value="NC_010718.1"/>
</dbReference>
<dbReference type="AlphaFoldDB" id="B2A1W7"/>
<accession>B2A1W7</accession>
<keyword evidence="2" id="KW-0677">Repeat</keyword>
<dbReference type="KEGG" id="nth:Nther_2608"/>
<dbReference type="Gene3D" id="3.80.10.10">
    <property type="entry name" value="Ribonuclease Inhibitor"/>
    <property type="match status" value="1"/>
</dbReference>